<dbReference type="InterPro" id="IPR045428">
    <property type="entry name" value="EACC1"/>
</dbReference>
<dbReference type="Pfam" id="PF19953">
    <property type="entry name" value="EACC1"/>
    <property type="match status" value="1"/>
</dbReference>
<protein>
    <submittedName>
        <fullName evidence="2">Uncharacterized protein</fullName>
    </submittedName>
</protein>
<gene>
    <name evidence="2" type="ORF">ACFP3M_30470</name>
</gene>
<evidence type="ECO:0000256" key="1">
    <source>
        <dbReference type="SAM" id="MobiDB-lite"/>
    </source>
</evidence>
<name>A0ABW1FRU9_9ACTN</name>
<feature type="compositionally biased region" description="Acidic residues" evidence="1">
    <location>
        <begin position="114"/>
        <end position="124"/>
    </location>
</feature>
<comment type="caution">
    <text evidence="2">The sequence shown here is derived from an EMBL/GenBank/DDBJ whole genome shotgun (WGS) entry which is preliminary data.</text>
</comment>
<proteinExistence type="predicted"/>
<accession>A0ABW1FRU9</accession>
<dbReference type="EMBL" id="JBHSPW010000019">
    <property type="protein sequence ID" value="MFC5897136.1"/>
    <property type="molecule type" value="Genomic_DNA"/>
</dbReference>
<evidence type="ECO:0000313" key="2">
    <source>
        <dbReference type="EMBL" id="MFC5897136.1"/>
    </source>
</evidence>
<organism evidence="2 3">
    <name type="scientific">Streptomyces ramulosus</name>
    <dbReference type="NCBI Taxonomy" id="47762"/>
    <lineage>
        <taxon>Bacteria</taxon>
        <taxon>Bacillati</taxon>
        <taxon>Actinomycetota</taxon>
        <taxon>Actinomycetes</taxon>
        <taxon>Kitasatosporales</taxon>
        <taxon>Streptomycetaceae</taxon>
        <taxon>Streptomyces</taxon>
    </lineage>
</organism>
<dbReference type="RefSeq" id="WP_345076936.1">
    <property type="nucleotide sequence ID" value="NZ_BAAAWG010000001.1"/>
</dbReference>
<reference evidence="3" key="1">
    <citation type="journal article" date="2019" name="Int. J. Syst. Evol. Microbiol.">
        <title>The Global Catalogue of Microorganisms (GCM) 10K type strain sequencing project: providing services to taxonomists for standard genome sequencing and annotation.</title>
        <authorList>
            <consortium name="The Broad Institute Genomics Platform"/>
            <consortium name="The Broad Institute Genome Sequencing Center for Infectious Disease"/>
            <person name="Wu L."/>
            <person name="Ma J."/>
        </authorList>
    </citation>
    <scope>NUCLEOTIDE SEQUENCE [LARGE SCALE GENOMIC DNA]</scope>
    <source>
        <strain evidence="3">CGMCC 1.15809</strain>
    </source>
</reference>
<keyword evidence="3" id="KW-1185">Reference proteome</keyword>
<evidence type="ECO:0000313" key="3">
    <source>
        <dbReference type="Proteomes" id="UP001596241"/>
    </source>
</evidence>
<feature type="region of interest" description="Disordered" evidence="1">
    <location>
        <begin position="104"/>
        <end position="124"/>
    </location>
</feature>
<dbReference type="Proteomes" id="UP001596241">
    <property type="component" value="Unassembled WGS sequence"/>
</dbReference>
<sequence>MDIRFELTGPDSGQELRSLHTWLRDDRALRGRIPIEPVRGEARPDEMGGDLEAVLALVSTLATLAQLPFSYAAWREGRRPRSQVTIRVTGATPGELEAVREAFPDVSVRPVDGDGQEPEQEAGR</sequence>